<dbReference type="EMBL" id="LCBC01000014">
    <property type="protein sequence ID" value="KKS03842.1"/>
    <property type="molecule type" value="Genomic_DNA"/>
</dbReference>
<organism evidence="2 3">
    <name type="scientific">Candidatus Curtissbacteria bacterium GW2011_GWA2_41_24</name>
    <dbReference type="NCBI Taxonomy" id="1618411"/>
    <lineage>
        <taxon>Bacteria</taxon>
        <taxon>Candidatus Curtissiibacteriota</taxon>
    </lineage>
</organism>
<proteinExistence type="predicted"/>
<sequence>MRPLKFLWQKWLIVARPIGNFQAQLILSLFYFIILAPVAILFKLFADPLNLKAKQRSNNFEKWEHPKEDLEQARKQY</sequence>
<evidence type="ECO:0000256" key="1">
    <source>
        <dbReference type="SAM" id="Phobius"/>
    </source>
</evidence>
<comment type="caution">
    <text evidence="2">The sequence shown here is derived from an EMBL/GenBank/DDBJ whole genome shotgun (WGS) entry which is preliminary data.</text>
</comment>
<keyword evidence="1" id="KW-0812">Transmembrane</keyword>
<dbReference type="Proteomes" id="UP000034493">
    <property type="component" value="Unassembled WGS sequence"/>
</dbReference>
<protein>
    <submittedName>
        <fullName evidence="2">Uncharacterized protein</fullName>
    </submittedName>
</protein>
<gene>
    <name evidence="2" type="ORF">UU56_C0014G0041</name>
</gene>
<evidence type="ECO:0000313" key="2">
    <source>
        <dbReference type="EMBL" id="KKS03842.1"/>
    </source>
</evidence>
<keyword evidence="1" id="KW-0472">Membrane</keyword>
<evidence type="ECO:0000313" key="3">
    <source>
        <dbReference type="Proteomes" id="UP000034493"/>
    </source>
</evidence>
<feature type="transmembrane region" description="Helical" evidence="1">
    <location>
        <begin position="25"/>
        <end position="46"/>
    </location>
</feature>
<keyword evidence="1" id="KW-1133">Transmembrane helix</keyword>
<reference evidence="2 3" key="1">
    <citation type="journal article" date="2015" name="Nature">
        <title>rRNA introns, odd ribosomes, and small enigmatic genomes across a large radiation of phyla.</title>
        <authorList>
            <person name="Brown C.T."/>
            <person name="Hug L.A."/>
            <person name="Thomas B.C."/>
            <person name="Sharon I."/>
            <person name="Castelle C.J."/>
            <person name="Singh A."/>
            <person name="Wilkins M.J."/>
            <person name="Williams K.H."/>
            <person name="Banfield J.F."/>
        </authorList>
    </citation>
    <scope>NUCLEOTIDE SEQUENCE [LARGE SCALE GENOMIC DNA]</scope>
</reference>
<accession>A0A0G0VW06</accession>
<name>A0A0G0VW06_9BACT</name>
<dbReference type="AlphaFoldDB" id="A0A0G0VW06"/>